<proteinExistence type="predicted"/>
<dbReference type="PANTHER" id="PTHR20898">
    <property type="entry name" value="DAEDALUS ON 3-RELATED-RELATED"/>
    <property type="match status" value="1"/>
</dbReference>
<dbReference type="GeneID" id="123037274"/>
<keyword evidence="1" id="KW-0732">Signal</keyword>
<protein>
    <submittedName>
        <fullName evidence="2">Uncharacterized protein</fullName>
    </submittedName>
</protein>
<accession>A0ABM5J349</accession>
<keyword evidence="3" id="KW-1185">Reference proteome</keyword>
<dbReference type="RefSeq" id="XP_044313253.1">
    <property type="nucleotide sequence ID" value="XM_044457318.1"/>
</dbReference>
<reference evidence="2" key="2">
    <citation type="submission" date="2025-05" db="UniProtKB">
        <authorList>
            <consortium name="EnsemblMetazoa"/>
        </authorList>
    </citation>
    <scope>IDENTIFICATION</scope>
</reference>
<dbReference type="Pfam" id="PF06477">
    <property type="entry name" value="DUF1091"/>
    <property type="match status" value="1"/>
</dbReference>
<feature type="chain" id="PRO_5046922995" evidence="1">
    <location>
        <begin position="27"/>
        <end position="193"/>
    </location>
</feature>
<organism evidence="2 3">
    <name type="scientific">Drosophila rhopaloa</name>
    <name type="common">Fruit fly</name>
    <dbReference type="NCBI Taxonomy" id="1041015"/>
    <lineage>
        <taxon>Eukaryota</taxon>
        <taxon>Metazoa</taxon>
        <taxon>Ecdysozoa</taxon>
        <taxon>Arthropoda</taxon>
        <taxon>Hexapoda</taxon>
        <taxon>Insecta</taxon>
        <taxon>Pterygota</taxon>
        <taxon>Neoptera</taxon>
        <taxon>Endopterygota</taxon>
        <taxon>Diptera</taxon>
        <taxon>Brachycera</taxon>
        <taxon>Muscomorpha</taxon>
        <taxon>Ephydroidea</taxon>
        <taxon>Drosophilidae</taxon>
        <taxon>Drosophila</taxon>
        <taxon>Sophophora</taxon>
    </lineage>
</organism>
<sequence>MYRSKHIFSAMALLVWILVTVGETKKEIIFNSINCSMRNKVFSKVECQLHSRLALNILAIVSDQKAVDKLTAVCDAKIFPENQQKMIRVRNLKLDFCSLKKNTEKVSLIGIYYNVIRKSIVSFPDKCPFKKNSILAVRQLKIGSEDVPQYLPLSNYSFIGKIYAGNELAFVVKLTGGLYEIKNNSIYAKPIQY</sequence>
<dbReference type="PANTHER" id="PTHR20898:SF0">
    <property type="entry name" value="DAEDALUS ON 3-RELATED"/>
    <property type="match status" value="1"/>
</dbReference>
<evidence type="ECO:0000313" key="3">
    <source>
        <dbReference type="Proteomes" id="UP001652680"/>
    </source>
</evidence>
<feature type="signal peptide" evidence="1">
    <location>
        <begin position="1"/>
        <end position="26"/>
    </location>
</feature>
<reference evidence="3" key="1">
    <citation type="journal article" date="2021" name="Elife">
        <title>Highly contiguous assemblies of 101 drosophilid genomes.</title>
        <authorList>
            <person name="Kim B.Y."/>
            <person name="Wang J.R."/>
            <person name="Miller D.E."/>
            <person name="Barmina O."/>
            <person name="Delaney E."/>
            <person name="Thompson A."/>
            <person name="Comeault A.A."/>
            <person name="Peede D."/>
            <person name="D'Agostino E.R."/>
            <person name="Pelaez J."/>
            <person name="Aguilar J.M."/>
            <person name="Haji D."/>
            <person name="Matsunaga T."/>
            <person name="Armstrong E.E."/>
            <person name="Zych M."/>
            <person name="Ogawa Y."/>
            <person name="Stamenkovic-Radak M."/>
            <person name="Jelic M."/>
            <person name="Veselinovic M.S."/>
            <person name="Tanaskovic M."/>
            <person name="Eric P."/>
            <person name="Gao J.J."/>
            <person name="Katoh T.K."/>
            <person name="Toda M.J."/>
            <person name="Watabe H."/>
            <person name="Watada M."/>
            <person name="Davis J.S."/>
            <person name="Moyle L.C."/>
            <person name="Manoli G."/>
            <person name="Bertolini E."/>
            <person name="Kostal V."/>
            <person name="Hawley R.S."/>
            <person name="Takahashi A."/>
            <person name="Jones C.D."/>
            <person name="Price D.K."/>
            <person name="Whiteman N."/>
            <person name="Kopp A."/>
            <person name="Matute D.R."/>
            <person name="Petrov D.A."/>
        </authorList>
    </citation>
    <scope>NUCLEOTIDE SEQUENCE [LARGE SCALE GENOMIC DNA]</scope>
</reference>
<dbReference type="EnsemblMetazoa" id="XM_044457318.1">
    <property type="protein sequence ID" value="XP_044313253.1"/>
    <property type="gene ID" value="LOC123037274"/>
</dbReference>
<dbReference type="Proteomes" id="UP001652680">
    <property type="component" value="Unassembled WGS sequence"/>
</dbReference>
<dbReference type="InterPro" id="IPR010512">
    <property type="entry name" value="DUF1091"/>
</dbReference>
<name>A0ABM5J349_DRORH</name>
<evidence type="ECO:0000313" key="2">
    <source>
        <dbReference type="EnsemblMetazoa" id="XP_044313253.1"/>
    </source>
</evidence>
<evidence type="ECO:0000256" key="1">
    <source>
        <dbReference type="SAM" id="SignalP"/>
    </source>
</evidence>